<accession>A0ABR2GK78</accession>
<dbReference type="Proteomes" id="UP001470230">
    <property type="component" value="Unassembled WGS sequence"/>
</dbReference>
<gene>
    <name evidence="1" type="ORF">M9Y10_031348</name>
    <name evidence="2" type="ORF">M9Y10_036554</name>
</gene>
<organism evidence="1 3">
    <name type="scientific">Tritrichomonas musculus</name>
    <dbReference type="NCBI Taxonomy" id="1915356"/>
    <lineage>
        <taxon>Eukaryota</taxon>
        <taxon>Metamonada</taxon>
        <taxon>Parabasalia</taxon>
        <taxon>Tritrichomonadida</taxon>
        <taxon>Tritrichomonadidae</taxon>
        <taxon>Tritrichomonas</taxon>
    </lineage>
</organism>
<dbReference type="EMBL" id="JAPFFF010000059">
    <property type="protein sequence ID" value="KAK8837554.1"/>
    <property type="molecule type" value="Genomic_DNA"/>
</dbReference>
<evidence type="ECO:0000313" key="3">
    <source>
        <dbReference type="Proteomes" id="UP001470230"/>
    </source>
</evidence>
<evidence type="ECO:0000313" key="1">
    <source>
        <dbReference type="EMBL" id="KAK8834340.1"/>
    </source>
</evidence>
<comment type="caution">
    <text evidence="1">The sequence shown here is derived from an EMBL/GenBank/DDBJ whole genome shotgun (WGS) entry which is preliminary data.</text>
</comment>
<dbReference type="EMBL" id="JAPFFF010000424">
    <property type="protein sequence ID" value="KAK8834340.1"/>
    <property type="molecule type" value="Genomic_DNA"/>
</dbReference>
<protein>
    <submittedName>
        <fullName evidence="1">Uncharacterized protein</fullName>
    </submittedName>
</protein>
<evidence type="ECO:0000313" key="2">
    <source>
        <dbReference type="EMBL" id="KAK8837554.1"/>
    </source>
</evidence>
<sequence length="105" mass="12042">MSINTLLNGLAHFGWSKKDYEEVHYEPILDTYCHRDSKDFAIKVIKTLGAKRIKKSERIRTFSKTCIPGDIIDSIEDNENCINLEERIPIIGNVTGIIKIFTTKD</sequence>
<proteinExistence type="predicted"/>
<reference evidence="1 3" key="1">
    <citation type="submission" date="2024-04" db="EMBL/GenBank/DDBJ databases">
        <title>Tritrichomonas musculus Genome.</title>
        <authorList>
            <person name="Alves-Ferreira E."/>
            <person name="Grigg M."/>
            <person name="Lorenzi H."/>
            <person name="Galac M."/>
        </authorList>
    </citation>
    <scope>NUCLEOTIDE SEQUENCE [LARGE SCALE GENOMIC DNA]</scope>
    <source>
        <strain evidence="1 3">EAF2021</strain>
    </source>
</reference>
<name>A0ABR2GK78_9EUKA</name>
<keyword evidence="3" id="KW-1185">Reference proteome</keyword>